<comment type="function">
    <text evidence="11">Flavin transferase that catalyzes the transfer of the FMN moiety of FAD and its covalent binding to the hydroxyl group of a threonine residue in a target flavoprotein.</text>
</comment>
<dbReference type="GO" id="GO:0005886">
    <property type="term" value="C:plasma membrane"/>
    <property type="evidence" value="ECO:0007669"/>
    <property type="project" value="UniProtKB-SubCell"/>
</dbReference>
<evidence type="ECO:0000313" key="12">
    <source>
        <dbReference type="EMBL" id="MCL1137268.1"/>
    </source>
</evidence>
<evidence type="ECO:0000256" key="1">
    <source>
        <dbReference type="ARBA" id="ARBA00008282"/>
    </source>
</evidence>
<feature type="binding site" evidence="10">
    <location>
        <position position="350"/>
    </location>
    <ligand>
        <name>Mg(2+)</name>
        <dbReference type="ChEBI" id="CHEBI:18420"/>
    </ligand>
</feature>
<dbReference type="Proteomes" id="UP001139293">
    <property type="component" value="Unassembled WGS sequence"/>
</dbReference>
<keyword evidence="11" id="KW-1003">Cell membrane</keyword>
<evidence type="ECO:0000256" key="11">
    <source>
        <dbReference type="RuleBase" id="RU363002"/>
    </source>
</evidence>
<keyword evidence="5 11" id="KW-0808">Transferase</keyword>
<dbReference type="EC" id="2.7.1.180" evidence="2 11"/>
<keyword evidence="11" id="KW-0472">Membrane</keyword>
<evidence type="ECO:0000256" key="8">
    <source>
        <dbReference type="ARBA" id="ARBA00022842"/>
    </source>
</evidence>
<dbReference type="PIRSF" id="PIRSF006268">
    <property type="entry name" value="ApbE"/>
    <property type="match status" value="1"/>
</dbReference>
<dbReference type="PROSITE" id="PS51257">
    <property type="entry name" value="PROKAR_LIPOPROTEIN"/>
    <property type="match status" value="1"/>
</dbReference>
<evidence type="ECO:0000256" key="5">
    <source>
        <dbReference type="ARBA" id="ARBA00022679"/>
    </source>
</evidence>
<evidence type="ECO:0000256" key="6">
    <source>
        <dbReference type="ARBA" id="ARBA00022723"/>
    </source>
</evidence>
<evidence type="ECO:0000256" key="10">
    <source>
        <dbReference type="PIRSR" id="PIRSR006268-2"/>
    </source>
</evidence>
<sequence length="395" mass="44763">MKLTPIFFLLSSLSCGFISSAQALEHKDLPIAPDFEVIKVDTNGNPYQCNGNALISYKNGVSNLTTLKYFGTSISIDIYDNEVDNLNKVLCNSLNVIQKYHYLASNYSTYPHVTNIKSINNAPEKLHHIEPELTELLEASIDWHDKSEGFFNIALSPIIDIWRGYRAQCKGQRKLDDECDIPIEAELNSVKHLIDIDNINLDTVNNTIQMQAGMSIDLGGVAKGWMAEMVYRQLKADGVNNFMINAGGNIRHYGIHPEGRNFTTAIEDPICKKFNNSLRKCLNFNGQYHEVLTGQDISLVSSGNYLRYYRVQGKEYHHIINPKTLFPKETGVATTVVMNSNHIYADIISTMLFLMPLEHAVKYVNEHDEVEAVWYLNSDGEKVTSNNFKNYKIKH</sequence>
<keyword evidence="11" id="KW-0997">Cell inner membrane</keyword>
<feature type="binding site" evidence="10">
    <location>
        <position position="220"/>
    </location>
    <ligand>
        <name>Mg(2+)</name>
        <dbReference type="ChEBI" id="CHEBI:18420"/>
    </ligand>
</feature>
<dbReference type="GO" id="GO:0046872">
    <property type="term" value="F:metal ion binding"/>
    <property type="evidence" value="ECO:0007669"/>
    <property type="project" value="UniProtKB-UniRule"/>
</dbReference>
<organism evidence="12 13">
    <name type="scientific">Shewanella pneumatophori</name>
    <dbReference type="NCBI Taxonomy" id="314092"/>
    <lineage>
        <taxon>Bacteria</taxon>
        <taxon>Pseudomonadati</taxon>
        <taxon>Pseudomonadota</taxon>
        <taxon>Gammaproteobacteria</taxon>
        <taxon>Alteromonadales</taxon>
        <taxon>Shewanellaceae</taxon>
        <taxon>Shewanella</taxon>
    </lineage>
</organism>
<gene>
    <name evidence="12" type="ORF">L2740_01635</name>
</gene>
<keyword evidence="6 10" id="KW-0479">Metal-binding</keyword>
<dbReference type="AlphaFoldDB" id="A0A9X2CBV9"/>
<evidence type="ECO:0000256" key="2">
    <source>
        <dbReference type="ARBA" id="ARBA00011955"/>
    </source>
</evidence>
<comment type="cofactor">
    <cofactor evidence="10">
        <name>Mg(2+)</name>
        <dbReference type="ChEBI" id="CHEBI:18420"/>
    </cofactor>
    <cofactor evidence="10">
        <name>Mn(2+)</name>
        <dbReference type="ChEBI" id="CHEBI:29035"/>
    </cofactor>
    <text evidence="10">Magnesium. Can also use manganese.</text>
</comment>
<dbReference type="SUPFAM" id="SSF143631">
    <property type="entry name" value="ApbE-like"/>
    <property type="match status" value="1"/>
</dbReference>
<dbReference type="Gene3D" id="3.10.520.10">
    <property type="entry name" value="ApbE-like domains"/>
    <property type="match status" value="1"/>
</dbReference>
<dbReference type="Pfam" id="PF02424">
    <property type="entry name" value="ApbE"/>
    <property type="match status" value="1"/>
</dbReference>
<feature type="chain" id="PRO_5041019248" description="FAD:protein FMN transferase" evidence="11">
    <location>
        <begin position="24"/>
        <end position="395"/>
    </location>
</feature>
<dbReference type="InterPro" id="IPR024932">
    <property type="entry name" value="ApbE"/>
</dbReference>
<protein>
    <recommendedName>
        <fullName evidence="3 11">FAD:protein FMN transferase</fullName>
        <ecNumber evidence="2 11">2.7.1.180</ecNumber>
    </recommendedName>
</protein>
<comment type="catalytic activity">
    <reaction evidence="9 11">
        <text>L-threonyl-[protein] + FAD = FMN-L-threonyl-[protein] + AMP + H(+)</text>
        <dbReference type="Rhea" id="RHEA:36847"/>
        <dbReference type="Rhea" id="RHEA-COMP:11060"/>
        <dbReference type="Rhea" id="RHEA-COMP:11061"/>
        <dbReference type="ChEBI" id="CHEBI:15378"/>
        <dbReference type="ChEBI" id="CHEBI:30013"/>
        <dbReference type="ChEBI" id="CHEBI:57692"/>
        <dbReference type="ChEBI" id="CHEBI:74257"/>
        <dbReference type="ChEBI" id="CHEBI:456215"/>
        <dbReference type="EC" id="2.7.1.180"/>
    </reaction>
</comment>
<evidence type="ECO:0000313" key="13">
    <source>
        <dbReference type="Proteomes" id="UP001139293"/>
    </source>
</evidence>
<keyword evidence="11" id="KW-0732">Signal</keyword>
<comment type="similarity">
    <text evidence="1 11">Belongs to the ApbE family.</text>
</comment>
<keyword evidence="11" id="KW-0449">Lipoprotein</keyword>
<accession>A0A9X2CBV9</accession>
<comment type="subcellular location">
    <subcellularLocation>
        <location evidence="11">Cell inner membrane</location>
        <topology evidence="11">Lipid-anchor</topology>
        <orientation evidence="11">Periplasmic side</orientation>
    </subcellularLocation>
</comment>
<keyword evidence="8 10" id="KW-0460">Magnesium</keyword>
<comment type="caution">
    <text evidence="12">The sequence shown here is derived from an EMBL/GenBank/DDBJ whole genome shotgun (WGS) entry which is preliminary data.</text>
</comment>
<dbReference type="GO" id="GO:0016740">
    <property type="term" value="F:transferase activity"/>
    <property type="evidence" value="ECO:0007669"/>
    <property type="project" value="UniProtKB-UniRule"/>
</dbReference>
<keyword evidence="4 11" id="KW-0285">Flavoprotein</keyword>
<dbReference type="EMBL" id="JAKILB010000001">
    <property type="protein sequence ID" value="MCL1137268.1"/>
    <property type="molecule type" value="Genomic_DNA"/>
</dbReference>
<keyword evidence="13" id="KW-1185">Reference proteome</keyword>
<dbReference type="RefSeq" id="WP_248948229.1">
    <property type="nucleotide sequence ID" value="NZ_JAKILB010000001.1"/>
</dbReference>
<feature type="signal peptide" evidence="11">
    <location>
        <begin position="1"/>
        <end position="23"/>
    </location>
</feature>
<proteinExistence type="inferred from homology"/>
<evidence type="ECO:0000256" key="4">
    <source>
        <dbReference type="ARBA" id="ARBA00022630"/>
    </source>
</evidence>
<dbReference type="PANTHER" id="PTHR30040">
    <property type="entry name" value="THIAMINE BIOSYNTHESIS LIPOPROTEIN APBE"/>
    <property type="match status" value="1"/>
</dbReference>
<dbReference type="PANTHER" id="PTHR30040:SF2">
    <property type="entry name" value="FAD:PROTEIN FMN TRANSFERASE"/>
    <property type="match status" value="1"/>
</dbReference>
<keyword evidence="7 11" id="KW-0274">FAD</keyword>
<feature type="binding site" evidence="10">
    <location>
        <position position="346"/>
    </location>
    <ligand>
        <name>Mg(2+)</name>
        <dbReference type="ChEBI" id="CHEBI:18420"/>
    </ligand>
</feature>
<evidence type="ECO:0000256" key="3">
    <source>
        <dbReference type="ARBA" id="ARBA00016337"/>
    </source>
</evidence>
<name>A0A9X2CBV9_9GAMM</name>
<dbReference type="InterPro" id="IPR003374">
    <property type="entry name" value="ApbE-like_sf"/>
</dbReference>
<evidence type="ECO:0000256" key="9">
    <source>
        <dbReference type="ARBA" id="ARBA00048540"/>
    </source>
</evidence>
<reference evidence="12" key="1">
    <citation type="submission" date="2022-01" db="EMBL/GenBank/DDBJ databases">
        <title>Whole genome-based taxonomy of the Shewanellaceae.</title>
        <authorList>
            <person name="Martin-Rodriguez A.J."/>
        </authorList>
    </citation>
    <scope>NUCLEOTIDE SEQUENCE</scope>
    <source>
        <strain evidence="12">KCTC 23973</strain>
    </source>
</reference>
<evidence type="ECO:0000256" key="7">
    <source>
        <dbReference type="ARBA" id="ARBA00022827"/>
    </source>
</evidence>